<dbReference type="PROSITE" id="PS50005">
    <property type="entry name" value="TPR"/>
    <property type="match status" value="5"/>
</dbReference>
<evidence type="ECO:0000313" key="5">
    <source>
        <dbReference type="Proteomes" id="UP001242010"/>
    </source>
</evidence>
<dbReference type="PANTHER" id="PTHR44858">
    <property type="entry name" value="TETRATRICOPEPTIDE REPEAT PROTEIN 6"/>
    <property type="match status" value="1"/>
</dbReference>
<evidence type="ECO:0000313" key="4">
    <source>
        <dbReference type="EMBL" id="BDU69702.1"/>
    </source>
</evidence>
<name>A0ABN6UXT7_9BACT</name>
<feature type="repeat" description="TPR" evidence="3">
    <location>
        <begin position="151"/>
        <end position="184"/>
    </location>
</feature>
<dbReference type="Pfam" id="PF14559">
    <property type="entry name" value="TPR_19"/>
    <property type="match status" value="2"/>
</dbReference>
<reference evidence="5" key="1">
    <citation type="journal article" date="2023" name="Int. J. Syst. Evol. Microbiol.">
        <title>Mesoterricola silvestris gen. nov., sp. nov., Mesoterricola sediminis sp. nov., Geothrix oryzae sp. nov., Geothrix edaphica sp. nov., Geothrix rubra sp. nov., and Geothrix limicola sp. nov., six novel members of Acidobacteriota isolated from soils.</title>
        <authorList>
            <person name="Itoh H."/>
            <person name="Sugisawa Y."/>
            <person name="Mise K."/>
            <person name="Xu Z."/>
            <person name="Kuniyasu M."/>
            <person name="Ushijima N."/>
            <person name="Kawano K."/>
            <person name="Kobayashi E."/>
            <person name="Shiratori Y."/>
            <person name="Masuda Y."/>
            <person name="Senoo K."/>
        </authorList>
    </citation>
    <scope>NUCLEOTIDE SEQUENCE [LARGE SCALE GENOMIC DNA]</scope>
    <source>
        <strain evidence="5">Red222</strain>
    </source>
</reference>
<dbReference type="Gene3D" id="1.25.40.10">
    <property type="entry name" value="Tetratricopeptide repeat domain"/>
    <property type="match status" value="1"/>
</dbReference>
<keyword evidence="2 3" id="KW-0802">TPR repeat</keyword>
<evidence type="ECO:0008006" key="6">
    <source>
        <dbReference type="Google" id="ProtNLM"/>
    </source>
</evidence>
<evidence type="ECO:0000256" key="2">
    <source>
        <dbReference type="ARBA" id="ARBA00022803"/>
    </source>
</evidence>
<dbReference type="PANTHER" id="PTHR44858:SF1">
    <property type="entry name" value="UDP-N-ACETYLGLUCOSAMINE--PEPTIDE N-ACETYLGLUCOSAMINYLTRANSFERASE SPINDLY-RELATED"/>
    <property type="match status" value="1"/>
</dbReference>
<dbReference type="Proteomes" id="UP001242010">
    <property type="component" value="Chromosome"/>
</dbReference>
<dbReference type="RefSeq" id="WP_286353427.1">
    <property type="nucleotide sequence ID" value="NZ_AP027079.1"/>
</dbReference>
<feature type="repeat" description="TPR" evidence="3">
    <location>
        <begin position="15"/>
        <end position="48"/>
    </location>
</feature>
<dbReference type="InterPro" id="IPR011990">
    <property type="entry name" value="TPR-like_helical_dom_sf"/>
</dbReference>
<feature type="repeat" description="TPR" evidence="3">
    <location>
        <begin position="83"/>
        <end position="116"/>
    </location>
</feature>
<proteinExistence type="predicted"/>
<dbReference type="InterPro" id="IPR050498">
    <property type="entry name" value="Ycf3"/>
</dbReference>
<feature type="repeat" description="TPR" evidence="3">
    <location>
        <begin position="252"/>
        <end position="285"/>
    </location>
</feature>
<evidence type="ECO:0000256" key="1">
    <source>
        <dbReference type="ARBA" id="ARBA00022737"/>
    </source>
</evidence>
<sequence length="317" mass="34662">MTLGWIESGEGVGTLQGWIEAGAASAKARDFRAASGHYLRALERDPRHPQALRGLAEAYRGLREAGRCLETWDRYLVLYPGDVSVQTRVGDACRRAGQLERAAAHYQAALHHDPRDRYALMGLGDLHQKAHRPEEALACWEQLLALAPGLLNIRTMAGNLCRRKLDFHRAEHHFREALALDPHNAHAVFGLADALRGQGRFEEAAPYWDEILETDPGNRQVLCRAGDCFTRLGRCDRAAALFRRALDSGYDRSALLGLAKVHLQLGAPAEAIRCYETILARNPEDARASLLLAQVPAAAGLEAGAAAPVHPEAADPA</sequence>
<dbReference type="InterPro" id="IPR019734">
    <property type="entry name" value="TPR_rpt"/>
</dbReference>
<dbReference type="EMBL" id="AP027079">
    <property type="protein sequence ID" value="BDU69702.1"/>
    <property type="molecule type" value="Genomic_DNA"/>
</dbReference>
<dbReference type="SUPFAM" id="SSF48452">
    <property type="entry name" value="TPR-like"/>
    <property type="match status" value="1"/>
</dbReference>
<keyword evidence="5" id="KW-1185">Reference proteome</keyword>
<organism evidence="4 5">
    <name type="scientific">Geothrix oryzae</name>
    <dbReference type="NCBI Taxonomy" id="2927975"/>
    <lineage>
        <taxon>Bacteria</taxon>
        <taxon>Pseudomonadati</taxon>
        <taxon>Acidobacteriota</taxon>
        <taxon>Holophagae</taxon>
        <taxon>Holophagales</taxon>
        <taxon>Holophagaceae</taxon>
        <taxon>Geothrix</taxon>
    </lineage>
</organism>
<feature type="repeat" description="TPR" evidence="3">
    <location>
        <begin position="185"/>
        <end position="218"/>
    </location>
</feature>
<gene>
    <name evidence="4" type="ORF">GETHOR_18030</name>
</gene>
<accession>A0ABN6UXT7</accession>
<keyword evidence="1" id="KW-0677">Repeat</keyword>
<protein>
    <recommendedName>
        <fullName evidence="6">Tetratricopeptide repeat protein</fullName>
    </recommendedName>
</protein>
<evidence type="ECO:0000256" key="3">
    <source>
        <dbReference type="PROSITE-ProRule" id="PRU00339"/>
    </source>
</evidence>
<dbReference type="SMART" id="SM00028">
    <property type="entry name" value="TPR"/>
    <property type="match status" value="8"/>
</dbReference>
<dbReference type="Pfam" id="PF13432">
    <property type="entry name" value="TPR_16"/>
    <property type="match status" value="2"/>
</dbReference>